<feature type="compositionally biased region" description="Basic and acidic residues" evidence="1">
    <location>
        <begin position="41"/>
        <end position="51"/>
    </location>
</feature>
<proteinExistence type="predicted"/>
<name>A0A8F4KHT6_9BURK</name>
<dbReference type="OrthoDB" id="9935624at2"/>
<evidence type="ECO:0000256" key="1">
    <source>
        <dbReference type="SAM" id="MobiDB-lite"/>
    </source>
</evidence>
<evidence type="ECO:0000313" key="3">
    <source>
        <dbReference type="Proteomes" id="UP000179860"/>
    </source>
</evidence>
<sequence length="51" mass="5752">MHKLILVPGQHGCRPENKREACADGRRDDAKNSTERQPAIKPERIPSTETN</sequence>
<reference evidence="2" key="1">
    <citation type="submission" date="2016-09" db="EMBL/GenBank/DDBJ databases">
        <title>The Complete Genome of Burkholderia sprentiae wsm5005.</title>
        <authorList>
            <person name="De Meyer S."/>
            <person name="Wang P."/>
            <person name="Terpolilli J."/>
        </authorList>
    </citation>
    <scope>NUCLEOTIDE SEQUENCE [LARGE SCALE GENOMIC DNA]</scope>
    <source>
        <strain evidence="2">WSM5005</strain>
    </source>
</reference>
<protein>
    <submittedName>
        <fullName evidence="2">Uncharacterized protein</fullName>
    </submittedName>
</protein>
<keyword evidence="3" id="KW-1185">Reference proteome</keyword>
<dbReference type="Proteomes" id="UP000179860">
    <property type="component" value="Chromosome 1"/>
</dbReference>
<evidence type="ECO:0000313" key="2">
    <source>
        <dbReference type="EMBL" id="QXE07124.1"/>
    </source>
</evidence>
<dbReference type="AlphaFoldDB" id="A0A8F4KHT6"/>
<dbReference type="EMBL" id="CP017561">
    <property type="protein sequence ID" value="QXE07124.1"/>
    <property type="molecule type" value="Genomic_DNA"/>
</dbReference>
<accession>A0A8F4KHT6</accession>
<feature type="compositionally biased region" description="Basic and acidic residues" evidence="1">
    <location>
        <begin position="13"/>
        <end position="34"/>
    </location>
</feature>
<dbReference type="KEGG" id="pspw:BJG93_35295"/>
<dbReference type="RefSeq" id="WP_154671835.1">
    <property type="nucleotide sequence ID" value="NZ_CP017561.2"/>
</dbReference>
<gene>
    <name evidence="2" type="ORF">BJG93_35295</name>
</gene>
<organism evidence="2 3">
    <name type="scientific">Paraburkholderia sprentiae WSM5005</name>
    <dbReference type="NCBI Taxonomy" id="754502"/>
    <lineage>
        <taxon>Bacteria</taxon>
        <taxon>Pseudomonadati</taxon>
        <taxon>Pseudomonadota</taxon>
        <taxon>Betaproteobacteria</taxon>
        <taxon>Burkholderiales</taxon>
        <taxon>Burkholderiaceae</taxon>
        <taxon>Paraburkholderia</taxon>
    </lineage>
</organism>
<feature type="region of interest" description="Disordered" evidence="1">
    <location>
        <begin position="1"/>
        <end position="51"/>
    </location>
</feature>